<keyword evidence="5" id="KW-0732">Signal</keyword>
<dbReference type="InterPro" id="IPR007110">
    <property type="entry name" value="Ig-like_dom"/>
</dbReference>
<evidence type="ECO:0000256" key="4">
    <source>
        <dbReference type="SAM" id="Phobius"/>
    </source>
</evidence>
<dbReference type="InterPro" id="IPR036116">
    <property type="entry name" value="FN3_sf"/>
</dbReference>
<name>A7SA33_NEMVE</name>
<dbReference type="InParanoid" id="A7SA33"/>
<dbReference type="PROSITE" id="PS50835">
    <property type="entry name" value="IG_LIKE"/>
    <property type="match status" value="2"/>
</dbReference>
<organism evidence="8 9">
    <name type="scientific">Nematostella vectensis</name>
    <name type="common">Starlet sea anemone</name>
    <dbReference type="NCBI Taxonomy" id="45351"/>
    <lineage>
        <taxon>Eukaryota</taxon>
        <taxon>Metazoa</taxon>
        <taxon>Cnidaria</taxon>
        <taxon>Anthozoa</taxon>
        <taxon>Hexacorallia</taxon>
        <taxon>Actiniaria</taxon>
        <taxon>Edwardsiidae</taxon>
        <taxon>Nematostella</taxon>
    </lineage>
</organism>
<feature type="transmembrane region" description="Helical" evidence="4">
    <location>
        <begin position="557"/>
        <end position="584"/>
    </location>
</feature>
<dbReference type="PROSITE" id="PS50853">
    <property type="entry name" value="FN3"/>
    <property type="match status" value="1"/>
</dbReference>
<evidence type="ECO:0000256" key="1">
    <source>
        <dbReference type="ARBA" id="ARBA00022737"/>
    </source>
</evidence>
<dbReference type="InterPro" id="IPR013783">
    <property type="entry name" value="Ig-like_fold"/>
</dbReference>
<keyword evidence="4" id="KW-0472">Membrane</keyword>
<dbReference type="SMART" id="SM00409">
    <property type="entry name" value="IG"/>
    <property type="match status" value="2"/>
</dbReference>
<keyword evidence="9" id="KW-1185">Reference proteome</keyword>
<feature type="chain" id="PRO_5002714220" evidence="5">
    <location>
        <begin position="26"/>
        <end position="643"/>
    </location>
</feature>
<feature type="domain" description="Ig-like" evidence="6">
    <location>
        <begin position="37"/>
        <end position="137"/>
    </location>
</feature>
<dbReference type="PANTHER" id="PTHR44170:SF56">
    <property type="entry name" value="FIBRONECTIN TYPE-III DOMAIN-CONTAINING PROTEIN"/>
    <property type="match status" value="1"/>
</dbReference>
<keyword evidence="1" id="KW-0677">Repeat</keyword>
<dbReference type="PANTHER" id="PTHR44170">
    <property type="entry name" value="PROTEIN SIDEKICK"/>
    <property type="match status" value="1"/>
</dbReference>
<feature type="region of interest" description="Disordered" evidence="3">
    <location>
        <begin position="615"/>
        <end position="643"/>
    </location>
</feature>
<gene>
    <name evidence="8" type="ORF">NEMVEDRAFT_v1g243882</name>
</gene>
<dbReference type="InterPro" id="IPR036179">
    <property type="entry name" value="Ig-like_dom_sf"/>
</dbReference>
<dbReference type="SMART" id="SM00408">
    <property type="entry name" value="IGc2"/>
    <property type="match status" value="2"/>
</dbReference>
<dbReference type="Proteomes" id="UP000001593">
    <property type="component" value="Unassembled WGS sequence"/>
</dbReference>
<evidence type="ECO:0000313" key="9">
    <source>
        <dbReference type="Proteomes" id="UP000001593"/>
    </source>
</evidence>
<proteinExistence type="predicted"/>
<feature type="signal peptide" evidence="5">
    <location>
        <begin position="1"/>
        <end position="25"/>
    </location>
</feature>
<evidence type="ECO:0000259" key="6">
    <source>
        <dbReference type="PROSITE" id="PS50835"/>
    </source>
</evidence>
<accession>A7SA33</accession>
<evidence type="ECO:0000256" key="2">
    <source>
        <dbReference type="ARBA" id="ARBA00023157"/>
    </source>
</evidence>
<dbReference type="InterPro" id="IPR003599">
    <property type="entry name" value="Ig_sub"/>
</dbReference>
<dbReference type="SUPFAM" id="SSF49265">
    <property type="entry name" value="Fibronectin type III"/>
    <property type="match status" value="1"/>
</dbReference>
<protein>
    <submittedName>
        <fullName evidence="8">Uncharacterized protein</fullName>
    </submittedName>
</protein>
<dbReference type="HOGENOM" id="CLU_425981_0_0_1"/>
<evidence type="ECO:0000259" key="7">
    <source>
        <dbReference type="PROSITE" id="PS50853"/>
    </source>
</evidence>
<evidence type="ECO:0000256" key="5">
    <source>
        <dbReference type="SAM" id="SignalP"/>
    </source>
</evidence>
<evidence type="ECO:0000313" key="8">
    <source>
        <dbReference type="EMBL" id="EDO39389.1"/>
    </source>
</evidence>
<sequence>MAMSFVRANFVFALVAFISTQRSSAGKKERGLYREGARFTAFALEGDVLKEGNRLSVRSREYVTRNTSLTARCNVTSTSTEDSVTENGVTLVWSRREQMLVSGNASVALVIDDASPDDAGVYVCSAVSGLAAENSLAVINFTAVIGDPPGQPGEPFLEYLYGFPPSVIGALAFKLNINPTTSNCKTAIKPEISEKYELLLSPNRCYRIGTLSAYQAAHVCTQKDRVTNKVVCDISQELRKCPDWKQRCRYPVVGCGILSAVVKATNVFGSTYSSLSGWNLPYKTKCGLPSNLQAIDVQRNLVTLSWHTPDVLMDSSRSLIHFQIRCSPGCGGIVQLSVRSREYVTRNTSLTARCNVTSTSTEDSVTENGVTLVWSRREQMLVSGNASVALVIDDASPDDAGVYVCSAVSGLAAENSLAVINFTAVIGVPRGSVKFLEYEEEPIDTLTRNFTLQWQKPDQESLKGRLRKYLFRYWREQNESDVYSSVSTRDVTTLEVDANNTSVVLSDILRDMSYVISLEACTSVGCTKPSYYVLKREARPVSKKVFSSRVRATSSSLAGSGMIALCVILGTLGLCLITGVIVWFHRRNQGTGLRESLPHKEMVEPMQFKAFAPPEADEPYSEISAPGPVRSRSPSEDTAITET</sequence>
<keyword evidence="4" id="KW-1133">Transmembrane helix</keyword>
<dbReference type="SUPFAM" id="SSF48726">
    <property type="entry name" value="Immunoglobulin"/>
    <property type="match status" value="2"/>
</dbReference>
<keyword evidence="4" id="KW-0812">Transmembrane</keyword>
<dbReference type="Gene3D" id="2.60.40.10">
    <property type="entry name" value="Immunoglobulins"/>
    <property type="match status" value="3"/>
</dbReference>
<dbReference type="EMBL" id="DS469607">
    <property type="protein sequence ID" value="EDO39389.1"/>
    <property type="molecule type" value="Genomic_DNA"/>
</dbReference>
<dbReference type="AlphaFoldDB" id="A7SA33"/>
<dbReference type="InterPro" id="IPR003961">
    <property type="entry name" value="FN3_dom"/>
</dbReference>
<feature type="domain" description="Ig-like" evidence="6">
    <location>
        <begin position="309"/>
        <end position="418"/>
    </location>
</feature>
<reference evidence="8 9" key="1">
    <citation type="journal article" date="2007" name="Science">
        <title>Sea anemone genome reveals ancestral eumetazoan gene repertoire and genomic organization.</title>
        <authorList>
            <person name="Putnam N.H."/>
            <person name="Srivastava M."/>
            <person name="Hellsten U."/>
            <person name="Dirks B."/>
            <person name="Chapman J."/>
            <person name="Salamov A."/>
            <person name="Terry A."/>
            <person name="Shapiro H."/>
            <person name="Lindquist E."/>
            <person name="Kapitonov V.V."/>
            <person name="Jurka J."/>
            <person name="Genikhovich G."/>
            <person name="Grigoriev I.V."/>
            <person name="Lucas S.M."/>
            <person name="Steele R.E."/>
            <person name="Finnerty J.R."/>
            <person name="Technau U."/>
            <person name="Martindale M.Q."/>
            <person name="Rokhsar D.S."/>
        </authorList>
    </citation>
    <scope>NUCLEOTIDE SEQUENCE [LARGE SCALE GENOMIC DNA]</scope>
    <source>
        <strain evidence="9">CH2 X CH6</strain>
    </source>
</reference>
<evidence type="ECO:0000256" key="3">
    <source>
        <dbReference type="SAM" id="MobiDB-lite"/>
    </source>
</evidence>
<keyword evidence="2" id="KW-1015">Disulfide bond</keyword>
<feature type="domain" description="Fibronectin type-III" evidence="7">
    <location>
        <begin position="429"/>
        <end position="541"/>
    </location>
</feature>
<dbReference type="InterPro" id="IPR003598">
    <property type="entry name" value="Ig_sub2"/>
</dbReference>